<keyword evidence="1" id="KW-0812">Transmembrane</keyword>
<dbReference type="STRING" id="1174501.SAMN05216192_1014"/>
<keyword evidence="1" id="KW-0472">Membrane</keyword>
<feature type="transmembrane region" description="Helical" evidence="1">
    <location>
        <begin position="12"/>
        <end position="31"/>
    </location>
</feature>
<reference evidence="3" key="1">
    <citation type="submission" date="2016-10" db="EMBL/GenBank/DDBJ databases">
        <authorList>
            <person name="Varghese N."/>
            <person name="Submissions S."/>
        </authorList>
    </citation>
    <scope>NUCLEOTIDE SEQUENCE [LARGE SCALE GENOMIC DNA]</scope>
    <source>
        <strain evidence="3">CGMCC 1.11012</strain>
    </source>
</reference>
<gene>
    <name evidence="2" type="ORF">SAMN05216192_1014</name>
</gene>
<name>A0A1G8ERP0_9BACL</name>
<evidence type="ECO:0000313" key="3">
    <source>
        <dbReference type="Proteomes" id="UP000199050"/>
    </source>
</evidence>
<dbReference type="Proteomes" id="UP000199050">
    <property type="component" value="Unassembled WGS sequence"/>
</dbReference>
<keyword evidence="3" id="KW-1185">Reference proteome</keyword>
<evidence type="ECO:0000256" key="1">
    <source>
        <dbReference type="SAM" id="Phobius"/>
    </source>
</evidence>
<dbReference type="AlphaFoldDB" id="A0A1G8ERP0"/>
<proteinExistence type="predicted"/>
<protein>
    <submittedName>
        <fullName evidence="2">Uncharacterized protein</fullName>
    </submittedName>
</protein>
<evidence type="ECO:0000313" key="2">
    <source>
        <dbReference type="EMBL" id="SDH72487.1"/>
    </source>
</evidence>
<organism evidence="2 3">
    <name type="scientific">Paenibacillus typhae</name>
    <dbReference type="NCBI Taxonomy" id="1174501"/>
    <lineage>
        <taxon>Bacteria</taxon>
        <taxon>Bacillati</taxon>
        <taxon>Bacillota</taxon>
        <taxon>Bacilli</taxon>
        <taxon>Bacillales</taxon>
        <taxon>Paenibacillaceae</taxon>
        <taxon>Paenibacillus</taxon>
    </lineage>
</organism>
<sequence length="61" mass="6812">MIVWFRVMLSGWILFCGLAVSWFLCGATGHFRQGLNLMEASLLLGGRVVGMKGEKGFDTFR</sequence>
<dbReference type="EMBL" id="FNDX01000001">
    <property type="protein sequence ID" value="SDH72487.1"/>
    <property type="molecule type" value="Genomic_DNA"/>
</dbReference>
<accession>A0A1G8ERP0</accession>
<keyword evidence="1" id="KW-1133">Transmembrane helix</keyword>